<accession>A0A081NEH2</accession>
<dbReference type="AlphaFoldDB" id="A0A081NEH2"/>
<keyword evidence="1" id="KW-0812">Transmembrane</keyword>
<feature type="transmembrane region" description="Helical" evidence="1">
    <location>
        <begin position="6"/>
        <end position="30"/>
    </location>
</feature>
<dbReference type="RefSeq" id="WP_034839023.1">
    <property type="nucleotide sequence ID" value="NZ_JOKH01000004.1"/>
</dbReference>
<dbReference type="Proteomes" id="UP000028073">
    <property type="component" value="Unassembled WGS sequence"/>
</dbReference>
<gene>
    <name evidence="2" type="ORF">GZ78_19475</name>
</gene>
<dbReference type="EMBL" id="JOKH01000004">
    <property type="protein sequence ID" value="KEQ16845.1"/>
    <property type="molecule type" value="Genomic_DNA"/>
</dbReference>
<organism evidence="2 3">
    <name type="scientific">Endozoicomonas numazuensis</name>
    <dbReference type="NCBI Taxonomy" id="1137799"/>
    <lineage>
        <taxon>Bacteria</taxon>
        <taxon>Pseudomonadati</taxon>
        <taxon>Pseudomonadota</taxon>
        <taxon>Gammaproteobacteria</taxon>
        <taxon>Oceanospirillales</taxon>
        <taxon>Endozoicomonadaceae</taxon>
        <taxon>Endozoicomonas</taxon>
    </lineage>
</organism>
<feature type="transmembrane region" description="Helical" evidence="1">
    <location>
        <begin position="51"/>
        <end position="69"/>
    </location>
</feature>
<dbReference type="STRING" id="1137799.GZ78_19475"/>
<sequence>MTLDQWLAYLTASLVLGTAFSILTAIYYVSLVFMAGKLAKKAGQNAMVQSLAKWLGGLLMIGFGLRLALVSHR</sequence>
<evidence type="ECO:0000313" key="3">
    <source>
        <dbReference type="Proteomes" id="UP000028073"/>
    </source>
</evidence>
<keyword evidence="1" id="KW-1133">Transmembrane helix</keyword>
<keyword evidence="3" id="KW-1185">Reference proteome</keyword>
<name>A0A081NEH2_9GAMM</name>
<keyword evidence="1" id="KW-0472">Membrane</keyword>
<evidence type="ECO:0000256" key="1">
    <source>
        <dbReference type="SAM" id="Phobius"/>
    </source>
</evidence>
<evidence type="ECO:0008006" key="4">
    <source>
        <dbReference type="Google" id="ProtNLM"/>
    </source>
</evidence>
<proteinExistence type="predicted"/>
<evidence type="ECO:0000313" key="2">
    <source>
        <dbReference type="EMBL" id="KEQ16845.1"/>
    </source>
</evidence>
<reference evidence="2 3" key="1">
    <citation type="submission" date="2014-06" db="EMBL/GenBank/DDBJ databases">
        <title>Whole Genome Sequences of Three Symbiotic Endozoicomonas Bacteria.</title>
        <authorList>
            <person name="Neave M.J."/>
            <person name="Apprill A."/>
            <person name="Voolstra C.R."/>
        </authorList>
    </citation>
    <scope>NUCLEOTIDE SEQUENCE [LARGE SCALE GENOMIC DNA]</scope>
    <source>
        <strain evidence="2 3">DSM 25634</strain>
    </source>
</reference>
<protein>
    <recommendedName>
        <fullName evidence="4">Lysine transporter LysE</fullName>
    </recommendedName>
</protein>
<comment type="caution">
    <text evidence="2">The sequence shown here is derived from an EMBL/GenBank/DDBJ whole genome shotgun (WGS) entry which is preliminary data.</text>
</comment>